<name>A0ABU4DLQ6_9DEIO</name>
<reference evidence="3 4" key="1">
    <citation type="submission" date="2022-11" db="EMBL/GenBank/DDBJ databases">
        <title>Deinococcus ZS9-10, Low Temperature and Draught-tolerating, UV-resistant Bacteria from Continental Antarctica.</title>
        <authorList>
            <person name="Cheng L."/>
        </authorList>
    </citation>
    <scope>NUCLEOTIDE SEQUENCE [LARGE SCALE GENOMIC DNA]</scope>
    <source>
        <strain evidence="3 4">ZS9-10</strain>
    </source>
</reference>
<keyword evidence="4" id="KW-1185">Reference proteome</keyword>
<feature type="region of interest" description="Disordered" evidence="1">
    <location>
        <begin position="88"/>
        <end position="110"/>
    </location>
</feature>
<dbReference type="Proteomes" id="UP001276150">
    <property type="component" value="Unassembled WGS sequence"/>
</dbReference>
<dbReference type="EMBL" id="JAPMIV010000002">
    <property type="protein sequence ID" value="MDV6373376.1"/>
    <property type="molecule type" value="Genomic_DNA"/>
</dbReference>
<evidence type="ECO:0000259" key="2">
    <source>
        <dbReference type="Pfam" id="PF09860"/>
    </source>
</evidence>
<evidence type="ECO:0000256" key="1">
    <source>
        <dbReference type="SAM" id="MobiDB-lite"/>
    </source>
</evidence>
<feature type="domain" description="DUF2087" evidence="2">
    <location>
        <begin position="14"/>
        <end position="84"/>
    </location>
</feature>
<comment type="caution">
    <text evidence="3">The sequence shown here is derived from an EMBL/GenBank/DDBJ whole genome shotgun (WGS) entry which is preliminary data.</text>
</comment>
<dbReference type="RefSeq" id="WP_317638681.1">
    <property type="nucleotide sequence ID" value="NZ_JAPMIV010000002.1"/>
</dbReference>
<organism evidence="3 4">
    <name type="scientific">Deinococcus arenicola</name>
    <dbReference type="NCBI Taxonomy" id="2994950"/>
    <lineage>
        <taxon>Bacteria</taxon>
        <taxon>Thermotogati</taxon>
        <taxon>Deinococcota</taxon>
        <taxon>Deinococci</taxon>
        <taxon>Deinococcales</taxon>
        <taxon>Deinococcaceae</taxon>
        <taxon>Deinococcus</taxon>
    </lineage>
</organism>
<evidence type="ECO:0000313" key="4">
    <source>
        <dbReference type="Proteomes" id="UP001276150"/>
    </source>
</evidence>
<sequence length="110" mass="12083">MTKSISDFQDDYGRITAWPSKRRRVHQMAILDYLTGLFEPGVSYDQGQVEGVLAKHSTLEDPSILLTELLDSEYLATADGAYWRADGRPGVSADASKSSDEVEISVSKNG</sequence>
<evidence type="ECO:0000313" key="3">
    <source>
        <dbReference type="EMBL" id="MDV6373376.1"/>
    </source>
</evidence>
<protein>
    <submittedName>
        <fullName evidence="3">DUF2087 domain-containing protein</fullName>
    </submittedName>
</protein>
<gene>
    <name evidence="3" type="ORF">ORD21_02040</name>
</gene>
<dbReference type="Pfam" id="PF09860">
    <property type="entry name" value="DUF2087"/>
    <property type="match status" value="1"/>
</dbReference>
<proteinExistence type="predicted"/>
<dbReference type="InterPro" id="IPR018656">
    <property type="entry name" value="DUF2087"/>
</dbReference>
<accession>A0ABU4DLQ6</accession>